<feature type="compositionally biased region" description="Pro residues" evidence="1">
    <location>
        <begin position="1"/>
        <end position="17"/>
    </location>
</feature>
<accession>A0ABV5NGZ4</accession>
<comment type="caution">
    <text evidence="3">The sequence shown here is derived from an EMBL/GenBank/DDBJ whole genome shotgun (WGS) entry which is preliminary data.</text>
</comment>
<dbReference type="SUPFAM" id="SSF48452">
    <property type="entry name" value="TPR-like"/>
    <property type="match status" value="4"/>
</dbReference>
<dbReference type="InterPro" id="IPR002182">
    <property type="entry name" value="NB-ARC"/>
</dbReference>
<dbReference type="Proteomes" id="UP001589568">
    <property type="component" value="Unassembled WGS sequence"/>
</dbReference>
<evidence type="ECO:0000259" key="2">
    <source>
        <dbReference type="Pfam" id="PF00931"/>
    </source>
</evidence>
<dbReference type="InterPro" id="IPR011990">
    <property type="entry name" value="TPR-like_helical_dom_sf"/>
</dbReference>
<name>A0ABV5NGZ4_9ACTN</name>
<dbReference type="EMBL" id="JBHMCF010000008">
    <property type="protein sequence ID" value="MFB9469537.1"/>
    <property type="molecule type" value="Genomic_DNA"/>
</dbReference>
<dbReference type="NCBIfam" id="NF040586">
    <property type="entry name" value="FxSxx_TPR"/>
    <property type="match status" value="1"/>
</dbReference>
<dbReference type="InterPro" id="IPR053137">
    <property type="entry name" value="NLR-like"/>
</dbReference>
<evidence type="ECO:0000313" key="3">
    <source>
        <dbReference type="EMBL" id="MFB9469537.1"/>
    </source>
</evidence>
<dbReference type="RefSeq" id="WP_364373184.1">
    <property type="nucleotide sequence ID" value="NZ_JBHMCF010000008.1"/>
</dbReference>
<dbReference type="PRINTS" id="PR00381">
    <property type="entry name" value="KINESINLIGHT"/>
</dbReference>
<gene>
    <name evidence="3" type="primary">fxsT</name>
    <name evidence="3" type="ORF">ACFFR3_08460</name>
</gene>
<dbReference type="InterPro" id="IPR019734">
    <property type="entry name" value="TPR_rpt"/>
</dbReference>
<dbReference type="Pfam" id="PF00931">
    <property type="entry name" value="NB-ARC"/>
    <property type="match status" value="1"/>
</dbReference>
<dbReference type="PANTHER" id="PTHR46082:SF6">
    <property type="entry name" value="AAA+ ATPASE DOMAIN-CONTAINING PROTEIN-RELATED"/>
    <property type="match status" value="1"/>
</dbReference>
<feature type="region of interest" description="Disordered" evidence="1">
    <location>
        <begin position="258"/>
        <end position="279"/>
    </location>
</feature>
<evidence type="ECO:0000256" key="1">
    <source>
        <dbReference type="SAM" id="MobiDB-lite"/>
    </source>
</evidence>
<feature type="compositionally biased region" description="Low complexity" evidence="1">
    <location>
        <begin position="259"/>
        <end position="279"/>
    </location>
</feature>
<sequence length="1005" mass="108873">MTTPPSDDPPTTPPQPEGPTTTGSGVVEVRMEAAASGNARIYQAGRDQVVNETVLPEIVLRPVTEVVAPPGLVNLPRHTRTFVGRGDELARLAAALRGGNEVVVSAVHGLGGVGKSTLAAHYALAQARRQDAGRPNPVWWITAESGQAVRTGLARLAVALQPELTTALPLEALAERATAWLAAHQGWLLVLDNVNEVADVQPLLQRVLTGQVLVTSRLGEGWHRLDAQVLRLDVLSEREAIELLTRLAAPELVDGGNLDGAAQPADAGDPGRAAAAVPGESGGLDGAAELVRELGYLPLAIEQAGAYLHQTRIAPREYLESLRRQPAVMYDQVARGGDAERTIARVWRLTLDRLAGTPYAVDVLRVLAWYGAQPVPRTLLDGMDAGQAEVRHALGELAAYNMVTLDRETVTVHRLVQAVTRTPDDADPHRPAAAVDAARALATVLLDTAAAPSPRDPAGWPLWRALLPHVIALTEHAAPGTDTLTTAGLLDRTGVFLNGQGSLESAIELHSRARATCERLLGEDDPATLSSSDGLASAYRAMGDLEHAVPIYEETLERTERLLGADAPQTLTTRNNLAAAYEAAGDLRRAIPIYEQTLESSQRVLGAHDPDTLTTRSNLALAYQTAGDLSLATRLFRQTLDDRERVLGPDHPDTLTSRNNLAHAYREAGDLRRAAELDERTLADRERVLGPDHPDTLTSRSNLAVTYESAGDLGRAIALFGQALEDRERVLGPDHRDTLTSRNNLAHAYEAAGDVRQALRLYERNLKDRERLLGPDHPDTLISRNNLAHAYQSAGDLAEARRLHEQNLEDRERLLGPDHPDTLISRNNLAHAYQAAGDLDRAIPLFQRTLKDRERVLGPTHPATLNSRNNLAIAYDAAGDSRRALRLLVEILVDRERILGPDHPDTLASRNNLAYAYESAGNHKRAVQLYEETYAGSERVLGLDHPDTLMCRNNLAAAYHAAGDVRRATPLLKRALAECERVLGSGHPTTTLVRANLRAVLRGRP</sequence>
<evidence type="ECO:0000313" key="4">
    <source>
        <dbReference type="Proteomes" id="UP001589568"/>
    </source>
</evidence>
<dbReference type="SUPFAM" id="SSF52540">
    <property type="entry name" value="P-loop containing nucleoside triphosphate hydrolases"/>
    <property type="match status" value="1"/>
</dbReference>
<keyword evidence="4" id="KW-1185">Reference proteome</keyword>
<dbReference type="Pfam" id="PF13424">
    <property type="entry name" value="TPR_12"/>
    <property type="match status" value="4"/>
</dbReference>
<protein>
    <submittedName>
        <fullName evidence="3">FxSxx-COOH system tetratricopeptide repeat protein</fullName>
    </submittedName>
</protein>
<proteinExistence type="predicted"/>
<dbReference type="PANTHER" id="PTHR46082">
    <property type="entry name" value="ATP/GTP-BINDING PROTEIN-RELATED"/>
    <property type="match status" value="1"/>
</dbReference>
<organism evidence="3 4">
    <name type="scientific">Nonomuraea salmonea</name>
    <dbReference type="NCBI Taxonomy" id="46181"/>
    <lineage>
        <taxon>Bacteria</taxon>
        <taxon>Bacillati</taxon>
        <taxon>Actinomycetota</taxon>
        <taxon>Actinomycetes</taxon>
        <taxon>Streptosporangiales</taxon>
        <taxon>Streptosporangiaceae</taxon>
        <taxon>Nonomuraea</taxon>
    </lineage>
</organism>
<dbReference type="Pfam" id="PF13374">
    <property type="entry name" value="TPR_10"/>
    <property type="match status" value="4"/>
</dbReference>
<reference evidence="3 4" key="1">
    <citation type="submission" date="2024-09" db="EMBL/GenBank/DDBJ databases">
        <authorList>
            <person name="Sun Q."/>
            <person name="Mori K."/>
        </authorList>
    </citation>
    <scope>NUCLEOTIDE SEQUENCE [LARGE SCALE GENOMIC DNA]</scope>
    <source>
        <strain evidence="3 4">JCM 3324</strain>
    </source>
</reference>
<dbReference type="Gene3D" id="1.25.40.10">
    <property type="entry name" value="Tetratricopeptide repeat domain"/>
    <property type="match status" value="3"/>
</dbReference>
<dbReference type="InterPro" id="IPR027417">
    <property type="entry name" value="P-loop_NTPase"/>
</dbReference>
<dbReference type="SMART" id="SM00028">
    <property type="entry name" value="TPR"/>
    <property type="match status" value="8"/>
</dbReference>
<dbReference type="Gene3D" id="3.40.50.300">
    <property type="entry name" value="P-loop containing nucleotide triphosphate hydrolases"/>
    <property type="match status" value="1"/>
</dbReference>
<feature type="domain" description="NB-ARC" evidence="2">
    <location>
        <begin position="89"/>
        <end position="248"/>
    </location>
</feature>
<feature type="region of interest" description="Disordered" evidence="1">
    <location>
        <begin position="1"/>
        <end position="24"/>
    </location>
</feature>